<dbReference type="Proteomes" id="UP001202961">
    <property type="component" value="Unassembled WGS sequence"/>
</dbReference>
<keyword evidence="2" id="KW-1185">Reference proteome</keyword>
<evidence type="ECO:0008006" key="3">
    <source>
        <dbReference type="Google" id="ProtNLM"/>
    </source>
</evidence>
<name>A0ABT0UCV9_9BACT</name>
<proteinExistence type="predicted"/>
<comment type="caution">
    <text evidence="1">The sequence shown here is derived from an EMBL/GenBank/DDBJ whole genome shotgun (WGS) entry which is preliminary data.</text>
</comment>
<protein>
    <recommendedName>
        <fullName evidence="3">Secreted protein</fullName>
    </recommendedName>
</protein>
<organism evidence="1 2">
    <name type="scientific">Aporhodopirellula aestuarii</name>
    <dbReference type="NCBI Taxonomy" id="2950107"/>
    <lineage>
        <taxon>Bacteria</taxon>
        <taxon>Pseudomonadati</taxon>
        <taxon>Planctomycetota</taxon>
        <taxon>Planctomycetia</taxon>
        <taxon>Pirellulales</taxon>
        <taxon>Pirellulaceae</taxon>
        <taxon>Aporhodopirellula</taxon>
    </lineage>
</organism>
<sequence length="164" mass="16601">MQRFTAQIALIAYVVGGWLLPAAHHHVHDHAKTSGACACVVAAGIDSNRDPDAESEAFPTSPAPASHGHSHDCCCDHSPESSVVESANADVDSSSNLVVGHSTSSDCQGLCALCCSISVVGQVSDARAISIAPLTSTGTSRHAGLAWPLPPLCGGISSRGPPAV</sequence>
<gene>
    <name evidence="1" type="ORF">NB063_29850</name>
</gene>
<accession>A0ABT0UCV9</accession>
<dbReference type="EMBL" id="JAMQBK010000104">
    <property type="protein sequence ID" value="MCM2374847.1"/>
    <property type="molecule type" value="Genomic_DNA"/>
</dbReference>
<evidence type="ECO:0000313" key="1">
    <source>
        <dbReference type="EMBL" id="MCM2374847.1"/>
    </source>
</evidence>
<reference evidence="1 2" key="1">
    <citation type="journal article" date="2022" name="Syst. Appl. Microbiol.">
        <title>Rhodopirellula aestuarii sp. nov., a novel member of the genus Rhodopirellula isolated from brackish sediments collected in the Tagus River estuary, Portugal.</title>
        <authorList>
            <person name="Vitorino I.R."/>
            <person name="Klimek D."/>
            <person name="Calusinska M."/>
            <person name="Lobo-da-Cunha A."/>
            <person name="Vasconcelos V."/>
            <person name="Lage O.M."/>
        </authorList>
    </citation>
    <scope>NUCLEOTIDE SEQUENCE [LARGE SCALE GENOMIC DNA]</scope>
    <source>
        <strain evidence="1 2">ICT_H3.1</strain>
    </source>
</reference>
<evidence type="ECO:0000313" key="2">
    <source>
        <dbReference type="Proteomes" id="UP001202961"/>
    </source>
</evidence>
<dbReference type="RefSeq" id="WP_250933069.1">
    <property type="nucleotide sequence ID" value="NZ_JAMQBK010000104.1"/>
</dbReference>